<dbReference type="CDD" id="cd01392">
    <property type="entry name" value="HTH_LacI"/>
    <property type="match status" value="1"/>
</dbReference>
<evidence type="ECO:0000256" key="1">
    <source>
        <dbReference type="ARBA" id="ARBA00023015"/>
    </source>
</evidence>
<dbReference type="SUPFAM" id="SSF53822">
    <property type="entry name" value="Periplasmic binding protein-like I"/>
    <property type="match status" value="1"/>
</dbReference>
<reference evidence="5 6" key="1">
    <citation type="submission" date="2016-10" db="EMBL/GenBank/DDBJ databases">
        <authorList>
            <person name="de Groot N.N."/>
        </authorList>
    </citation>
    <scope>NUCLEOTIDE SEQUENCE [LARGE SCALE GENOMIC DNA]</scope>
    <source>
        <strain evidence="5 6">CGMCC 4.3510</strain>
    </source>
</reference>
<dbReference type="InterPro" id="IPR046335">
    <property type="entry name" value="LacI/GalR-like_sensor"/>
</dbReference>
<keyword evidence="3" id="KW-0804">Transcription</keyword>
<dbReference type="STRING" id="380248.SAMN05216251_101308"/>
<evidence type="ECO:0000313" key="5">
    <source>
        <dbReference type="EMBL" id="SFE05244.1"/>
    </source>
</evidence>
<dbReference type="SUPFAM" id="SSF47413">
    <property type="entry name" value="lambda repressor-like DNA-binding domains"/>
    <property type="match status" value="1"/>
</dbReference>
<dbReference type="Gene3D" id="3.40.50.2300">
    <property type="match status" value="2"/>
</dbReference>
<dbReference type="Pfam" id="PF13377">
    <property type="entry name" value="Peripla_BP_3"/>
    <property type="match status" value="1"/>
</dbReference>
<proteinExistence type="predicted"/>
<dbReference type="Proteomes" id="UP000199323">
    <property type="component" value="Unassembled WGS sequence"/>
</dbReference>
<evidence type="ECO:0000256" key="2">
    <source>
        <dbReference type="ARBA" id="ARBA00023125"/>
    </source>
</evidence>
<evidence type="ECO:0000313" key="6">
    <source>
        <dbReference type="Proteomes" id="UP000199323"/>
    </source>
</evidence>
<dbReference type="GO" id="GO:0000976">
    <property type="term" value="F:transcription cis-regulatory region binding"/>
    <property type="evidence" value="ECO:0007669"/>
    <property type="project" value="TreeGrafter"/>
</dbReference>
<dbReference type="Pfam" id="PF00356">
    <property type="entry name" value="LacI"/>
    <property type="match status" value="1"/>
</dbReference>
<dbReference type="Gene3D" id="1.10.260.40">
    <property type="entry name" value="lambda repressor-like DNA-binding domains"/>
    <property type="match status" value="1"/>
</dbReference>
<keyword evidence="2" id="KW-0238">DNA-binding</keyword>
<organism evidence="5 6">
    <name type="scientific">Actinacidiphila alni</name>
    <dbReference type="NCBI Taxonomy" id="380248"/>
    <lineage>
        <taxon>Bacteria</taxon>
        <taxon>Bacillati</taxon>
        <taxon>Actinomycetota</taxon>
        <taxon>Actinomycetes</taxon>
        <taxon>Kitasatosporales</taxon>
        <taxon>Streptomycetaceae</taxon>
        <taxon>Actinacidiphila</taxon>
    </lineage>
</organism>
<dbReference type="EMBL" id="FONG01000001">
    <property type="protein sequence ID" value="SFE05244.1"/>
    <property type="molecule type" value="Genomic_DNA"/>
</dbReference>
<keyword evidence="6" id="KW-1185">Reference proteome</keyword>
<protein>
    <submittedName>
        <fullName evidence="5">Transcriptional regulator, LacI family</fullName>
    </submittedName>
</protein>
<feature type="domain" description="HTH lacI-type" evidence="4">
    <location>
        <begin position="1"/>
        <end position="41"/>
    </location>
</feature>
<dbReference type="InterPro" id="IPR000843">
    <property type="entry name" value="HTH_LacI"/>
</dbReference>
<dbReference type="PANTHER" id="PTHR30146">
    <property type="entry name" value="LACI-RELATED TRANSCRIPTIONAL REPRESSOR"/>
    <property type="match status" value="1"/>
</dbReference>
<dbReference type="InterPro" id="IPR028082">
    <property type="entry name" value="Peripla_BP_I"/>
</dbReference>
<gene>
    <name evidence="5" type="ORF">SAMN05216251_101308</name>
</gene>
<dbReference type="GO" id="GO:0003700">
    <property type="term" value="F:DNA-binding transcription factor activity"/>
    <property type="evidence" value="ECO:0007669"/>
    <property type="project" value="TreeGrafter"/>
</dbReference>
<evidence type="ECO:0000259" key="4">
    <source>
        <dbReference type="PROSITE" id="PS50932"/>
    </source>
</evidence>
<dbReference type="SMART" id="SM00354">
    <property type="entry name" value="HTH_LACI"/>
    <property type="match status" value="1"/>
</dbReference>
<dbReference type="PANTHER" id="PTHR30146:SF153">
    <property type="entry name" value="LACTOSE OPERON REPRESSOR"/>
    <property type="match status" value="1"/>
</dbReference>
<accession>A0A1I1XCV9</accession>
<dbReference type="InterPro" id="IPR010982">
    <property type="entry name" value="Lambda_DNA-bd_dom_sf"/>
</dbReference>
<sequence length="343" mass="36098">MRAIADEAGVSVATVSRVINGRDAVAPATQEMVRRAARRLGGAVPEPSGPADPAARPVLVYCPYQLTDYFGPIVTSVLETLALHGREAVVQAGSSAQTRAPSLLDLPRRATVAGAVLVLPPSSAQDLRALHAQRYPLVVVDPRTELPEDVASVSAAHTAGARRLTGHLTSLGHRRIGFVGGPRDWQVTGSRMAGHAAALSEAGVLVDPALVRYVEEPSTERGYRAALSLLAGDPALTAIVAFNDKTAAGALRAARERGLRVPEDLSITGFDDSELGRSILPMLTTARQPLEEMGRMAVSLLMRLLDGHAIDTLHVELATPLVVRDSTAPVREAAPLVRSNGSS</sequence>
<evidence type="ECO:0000256" key="3">
    <source>
        <dbReference type="ARBA" id="ARBA00023163"/>
    </source>
</evidence>
<dbReference type="PROSITE" id="PS50932">
    <property type="entry name" value="HTH_LACI_2"/>
    <property type="match status" value="1"/>
</dbReference>
<dbReference type="AlphaFoldDB" id="A0A1I1XCV9"/>
<keyword evidence="1" id="KW-0805">Transcription regulation</keyword>
<name>A0A1I1XCV9_9ACTN</name>